<protein>
    <recommendedName>
        <fullName evidence="3">CRISPR type III-associated protein domain-containing protein</fullName>
    </recommendedName>
</protein>
<organism evidence="4 5">
    <name type="scientific">Haloechinothrix alba</name>
    <dbReference type="NCBI Taxonomy" id="664784"/>
    <lineage>
        <taxon>Bacteria</taxon>
        <taxon>Bacillati</taxon>
        <taxon>Actinomycetota</taxon>
        <taxon>Actinomycetes</taxon>
        <taxon>Pseudonocardiales</taxon>
        <taxon>Pseudonocardiaceae</taxon>
        <taxon>Haloechinothrix</taxon>
    </lineage>
</organism>
<accession>A0A238ZYB3</accession>
<evidence type="ECO:0000313" key="4">
    <source>
        <dbReference type="EMBL" id="SNR87868.1"/>
    </source>
</evidence>
<dbReference type="InterPro" id="IPR005537">
    <property type="entry name" value="RAMP_III_fam"/>
</dbReference>
<evidence type="ECO:0000313" key="5">
    <source>
        <dbReference type="Proteomes" id="UP000198348"/>
    </source>
</evidence>
<dbReference type="Proteomes" id="UP000198348">
    <property type="component" value="Unassembled WGS sequence"/>
</dbReference>
<dbReference type="CDD" id="cd09726">
    <property type="entry name" value="RAMP_I_III"/>
    <property type="match status" value="1"/>
</dbReference>
<evidence type="ECO:0000256" key="2">
    <source>
        <dbReference type="ARBA" id="ARBA00093789"/>
    </source>
</evidence>
<evidence type="ECO:0000259" key="3">
    <source>
        <dbReference type="Pfam" id="PF03787"/>
    </source>
</evidence>
<dbReference type="AlphaFoldDB" id="A0A238ZYB3"/>
<comment type="subunit">
    <text evidence="2">Part of the Csm effector complex that includes Cas10, Csm2, Csm3, Csm4 and Csm5.</text>
</comment>
<keyword evidence="1" id="KW-0051">Antiviral defense</keyword>
<name>A0A238ZYB3_9PSEU</name>
<dbReference type="GO" id="GO:0051607">
    <property type="term" value="P:defense response to virus"/>
    <property type="evidence" value="ECO:0007669"/>
    <property type="project" value="UniProtKB-KW"/>
</dbReference>
<reference evidence="4 5" key="1">
    <citation type="submission" date="2017-06" db="EMBL/GenBank/DDBJ databases">
        <authorList>
            <person name="Kim H.J."/>
            <person name="Triplett B.A."/>
        </authorList>
    </citation>
    <scope>NUCLEOTIDE SEQUENCE [LARGE SCALE GENOMIC DNA]</scope>
    <source>
        <strain evidence="4 5">DSM 45207</strain>
    </source>
</reference>
<sequence>MRTLTFTIKFHGPFRVSAGHGRGGVDDVLDQHDWLPATSLKGVMRATAKNLLGPDSDHVQEVFGGDHGPSPWRWSSARPDGEGWFEPYPAARIAIDEATHTARDDMLAFAEQTAADRATFTVTQFGHIDGDTMRRHELVLAISGQATRSIGALRRRGLGWVSIRCTDRHLDEDAVDEFMELISR</sequence>
<dbReference type="Pfam" id="PF03787">
    <property type="entry name" value="RAMPs"/>
    <property type="match status" value="1"/>
</dbReference>
<dbReference type="RefSeq" id="WP_342743981.1">
    <property type="nucleotide sequence ID" value="NZ_FZNW01000027.1"/>
</dbReference>
<dbReference type="EMBL" id="FZNW01000027">
    <property type="protein sequence ID" value="SNR87868.1"/>
    <property type="molecule type" value="Genomic_DNA"/>
</dbReference>
<proteinExistence type="predicted"/>
<keyword evidence="5" id="KW-1185">Reference proteome</keyword>
<feature type="domain" description="CRISPR type III-associated protein" evidence="3">
    <location>
        <begin position="8"/>
        <end position="162"/>
    </location>
</feature>
<evidence type="ECO:0000256" key="1">
    <source>
        <dbReference type="ARBA" id="ARBA00023118"/>
    </source>
</evidence>
<gene>
    <name evidence="4" type="ORF">SAMN06265360_1274</name>
</gene>